<dbReference type="EMBL" id="SLWR01000004">
    <property type="protein sequence ID" value="TCO48506.1"/>
    <property type="molecule type" value="Genomic_DNA"/>
</dbReference>
<organism evidence="1 2">
    <name type="scientific">Kribbella antiqua</name>
    <dbReference type="NCBI Taxonomy" id="2512217"/>
    <lineage>
        <taxon>Bacteria</taxon>
        <taxon>Bacillati</taxon>
        <taxon>Actinomycetota</taxon>
        <taxon>Actinomycetes</taxon>
        <taxon>Propionibacteriales</taxon>
        <taxon>Kribbellaceae</taxon>
        <taxon>Kribbella</taxon>
    </lineage>
</organism>
<name>A0A4R2IVW9_9ACTN</name>
<gene>
    <name evidence="1" type="ORF">EV646_104328</name>
</gene>
<accession>A0A4R2IVW9</accession>
<proteinExistence type="predicted"/>
<protein>
    <submittedName>
        <fullName evidence="1">Uncharacterized protein</fullName>
    </submittedName>
</protein>
<sequence length="104" mass="11412">MQAVAGSKCHTHVKIRSTGTDGNPYEFTSQLYFTEEFKAAYLAKAPYAANRHTTHRRADRDTSDGRTDRNADCLIGQTGIRAPPGSGFLIAVSALRGLIWVTVR</sequence>
<dbReference type="AlphaFoldDB" id="A0A4R2IVW9"/>
<reference evidence="1 2" key="1">
    <citation type="journal article" date="2015" name="Stand. Genomic Sci.">
        <title>Genomic Encyclopedia of Bacterial and Archaeal Type Strains, Phase III: the genomes of soil and plant-associated and newly described type strains.</title>
        <authorList>
            <person name="Whitman W.B."/>
            <person name="Woyke T."/>
            <person name="Klenk H.P."/>
            <person name="Zhou Y."/>
            <person name="Lilburn T.G."/>
            <person name="Beck B.J."/>
            <person name="De Vos P."/>
            <person name="Vandamme P."/>
            <person name="Eisen J.A."/>
            <person name="Garrity G."/>
            <person name="Hugenholtz P."/>
            <person name="Kyrpides N.C."/>
        </authorList>
    </citation>
    <scope>NUCLEOTIDE SEQUENCE [LARGE SCALE GENOMIC DNA]</scope>
    <source>
        <strain evidence="1 2">VKM Ac-2541</strain>
    </source>
</reference>
<evidence type="ECO:0000313" key="2">
    <source>
        <dbReference type="Proteomes" id="UP000295573"/>
    </source>
</evidence>
<comment type="caution">
    <text evidence="1">The sequence shown here is derived from an EMBL/GenBank/DDBJ whole genome shotgun (WGS) entry which is preliminary data.</text>
</comment>
<keyword evidence="2" id="KW-1185">Reference proteome</keyword>
<dbReference type="Proteomes" id="UP000295573">
    <property type="component" value="Unassembled WGS sequence"/>
</dbReference>
<evidence type="ECO:0000313" key="1">
    <source>
        <dbReference type="EMBL" id="TCO48506.1"/>
    </source>
</evidence>